<dbReference type="InterPro" id="IPR007648">
    <property type="entry name" value="ATPase_inhibitor_mt"/>
</dbReference>
<dbReference type="AlphaFoldDB" id="A0A0D6EQ87"/>
<dbReference type="GO" id="GO:0042030">
    <property type="term" value="F:ATPase inhibitor activity"/>
    <property type="evidence" value="ECO:0007669"/>
    <property type="project" value="InterPro"/>
</dbReference>
<evidence type="ECO:0000256" key="5">
    <source>
        <dbReference type="SAM" id="Coils"/>
    </source>
</evidence>
<evidence type="ECO:0000256" key="4">
    <source>
        <dbReference type="RuleBase" id="RU368087"/>
    </source>
</evidence>
<comment type="subcellular location">
    <subcellularLocation>
        <location evidence="1">Mitochondrion</location>
    </subcellularLocation>
</comment>
<keyword evidence="8" id="KW-1185">Reference proteome</keyword>
<dbReference type="EMBL" id="CENE01000017">
    <property type="protein sequence ID" value="CEQ41745.1"/>
    <property type="molecule type" value="Genomic_DNA"/>
</dbReference>
<dbReference type="GO" id="GO:0005739">
    <property type="term" value="C:mitochondrion"/>
    <property type="evidence" value="ECO:0007669"/>
    <property type="project" value="UniProtKB-SubCell"/>
</dbReference>
<evidence type="ECO:0000313" key="7">
    <source>
        <dbReference type="EMBL" id="CEQ41745.1"/>
    </source>
</evidence>
<feature type="region of interest" description="Disordered" evidence="6">
    <location>
        <begin position="30"/>
        <end position="50"/>
    </location>
</feature>
<gene>
    <name evidence="7" type="primary">SPOSA6832_03487</name>
</gene>
<evidence type="ECO:0000313" key="8">
    <source>
        <dbReference type="Proteomes" id="UP000243876"/>
    </source>
</evidence>
<comment type="similarity">
    <text evidence="2 4">Belongs to the ATPase inhibitor family.</text>
</comment>
<accession>A0A0D6EQ87</accession>
<evidence type="ECO:0000256" key="3">
    <source>
        <dbReference type="ARBA" id="ARBA00023128"/>
    </source>
</evidence>
<keyword evidence="5" id="KW-0175">Coiled coil</keyword>
<dbReference type="OrthoDB" id="5532350at2759"/>
<dbReference type="SUPFAM" id="SSF64602">
    <property type="entry name" value="F1 ATPase inhibitor, IF1, C-terminal domain"/>
    <property type="match status" value="1"/>
</dbReference>
<dbReference type="Pfam" id="PF04568">
    <property type="entry name" value="IATP"/>
    <property type="match status" value="1"/>
</dbReference>
<comment type="function">
    <text evidence="4">Inhibits the enzyme activity of ATPase.</text>
</comment>
<reference evidence="8" key="1">
    <citation type="submission" date="2015-02" db="EMBL/GenBank/DDBJ databases">
        <authorList>
            <person name="Gon?alves P."/>
        </authorList>
    </citation>
    <scope>NUCLEOTIDE SEQUENCE [LARGE SCALE GENOMIC DNA]</scope>
</reference>
<keyword evidence="3" id="KW-0496">Mitochondrion</keyword>
<sequence length="98" mass="10695">MLARQSLVAPLRLASRRTSIAAFSSSVRALSEGMPSGKGQDSFNKREKAQEEAYVRDAEKEKLKALKKSIEASKAHLDKLHEDAKNLEASINGGGKQQ</sequence>
<name>A0A0D6EQ87_SPOSA</name>
<evidence type="ECO:0000256" key="6">
    <source>
        <dbReference type="SAM" id="MobiDB-lite"/>
    </source>
</evidence>
<feature type="coiled-coil region" evidence="5">
    <location>
        <begin position="56"/>
        <end position="90"/>
    </location>
</feature>
<proteinExistence type="inferred from homology"/>
<evidence type="ECO:0000256" key="1">
    <source>
        <dbReference type="ARBA" id="ARBA00004173"/>
    </source>
</evidence>
<dbReference type="Gene3D" id="1.20.5.500">
    <property type="entry name" value="Single helix bin"/>
    <property type="match status" value="1"/>
</dbReference>
<evidence type="ECO:0000256" key="2">
    <source>
        <dbReference type="ARBA" id="ARBA00010901"/>
    </source>
</evidence>
<dbReference type="Proteomes" id="UP000243876">
    <property type="component" value="Unassembled WGS sequence"/>
</dbReference>
<protein>
    <recommendedName>
        <fullName evidence="4">ATPase inhibitor, mitochondrial</fullName>
    </recommendedName>
</protein>
<organism evidence="7 8">
    <name type="scientific">Sporidiobolus salmonicolor</name>
    <name type="common">Yeast-like fungus</name>
    <name type="synonym">Sporobolomyces salmonicolor</name>
    <dbReference type="NCBI Taxonomy" id="5005"/>
    <lineage>
        <taxon>Eukaryota</taxon>
        <taxon>Fungi</taxon>
        <taxon>Dikarya</taxon>
        <taxon>Basidiomycota</taxon>
        <taxon>Pucciniomycotina</taxon>
        <taxon>Microbotryomycetes</taxon>
        <taxon>Sporidiobolales</taxon>
        <taxon>Sporidiobolaceae</taxon>
        <taxon>Sporobolomyces</taxon>
    </lineage>
</organism>